<keyword evidence="10" id="KW-1185">Reference proteome</keyword>
<dbReference type="SUPFAM" id="SSF82693">
    <property type="entry name" value="Multidrug efflux transporter AcrB pore domain, PN1, PN2, PC1 and PC2 subdomains"/>
    <property type="match status" value="3"/>
</dbReference>
<keyword evidence="2" id="KW-0813">Transport</keyword>
<accession>A0A9J6ZNJ6</accession>
<feature type="transmembrane region" description="Helical" evidence="8">
    <location>
        <begin position="876"/>
        <end position="896"/>
    </location>
</feature>
<evidence type="ECO:0000313" key="10">
    <source>
        <dbReference type="Proteomes" id="UP001056426"/>
    </source>
</evidence>
<reference evidence="9" key="2">
    <citation type="submission" date="2022-06" db="EMBL/GenBank/DDBJ databases">
        <title>Xiashengella guii gen. nov. sp. nov., a bacterium isolated form anaerobic digestion tank.</title>
        <authorList>
            <person name="Huang H."/>
        </authorList>
    </citation>
    <scope>NUCLEOTIDE SEQUENCE</scope>
    <source>
        <strain evidence="9">Ai-910</strain>
    </source>
</reference>
<dbReference type="Gene3D" id="3.30.2090.10">
    <property type="entry name" value="Multidrug efflux transporter AcrB TolC docking domain, DN and DC subdomains"/>
    <property type="match status" value="2"/>
</dbReference>
<keyword evidence="4" id="KW-0997">Cell inner membrane</keyword>
<comment type="subcellular location">
    <subcellularLocation>
        <location evidence="1">Cell inner membrane</location>
        <topology evidence="1">Multi-pass membrane protein</topology>
    </subcellularLocation>
</comment>
<dbReference type="SUPFAM" id="SSF82866">
    <property type="entry name" value="Multidrug efflux transporter AcrB transmembrane domain"/>
    <property type="match status" value="2"/>
</dbReference>
<dbReference type="InterPro" id="IPR027463">
    <property type="entry name" value="AcrB_DN_DC_subdom"/>
</dbReference>
<dbReference type="PANTHER" id="PTHR32063">
    <property type="match status" value="1"/>
</dbReference>
<dbReference type="PRINTS" id="PR00702">
    <property type="entry name" value="ACRIFLAVINRP"/>
</dbReference>
<feature type="transmembrane region" description="Helical" evidence="8">
    <location>
        <begin position="850"/>
        <end position="869"/>
    </location>
</feature>
<feature type="transmembrane region" description="Helical" evidence="8">
    <location>
        <begin position="12"/>
        <end position="34"/>
    </location>
</feature>
<evidence type="ECO:0000256" key="1">
    <source>
        <dbReference type="ARBA" id="ARBA00004429"/>
    </source>
</evidence>
<keyword evidence="5 8" id="KW-0812">Transmembrane</keyword>
<dbReference type="FunFam" id="3.30.70.1430:FF:000001">
    <property type="entry name" value="Efflux pump membrane transporter"/>
    <property type="match status" value="1"/>
</dbReference>
<dbReference type="FunFam" id="1.20.1640.10:FF:000001">
    <property type="entry name" value="Efflux pump membrane transporter"/>
    <property type="match status" value="1"/>
</dbReference>
<feature type="transmembrane region" description="Helical" evidence="8">
    <location>
        <begin position="902"/>
        <end position="926"/>
    </location>
</feature>
<evidence type="ECO:0000256" key="3">
    <source>
        <dbReference type="ARBA" id="ARBA00022475"/>
    </source>
</evidence>
<dbReference type="InterPro" id="IPR001036">
    <property type="entry name" value="Acrflvin-R"/>
</dbReference>
<dbReference type="GO" id="GO:0005886">
    <property type="term" value="C:plasma membrane"/>
    <property type="evidence" value="ECO:0007669"/>
    <property type="project" value="UniProtKB-SubCell"/>
</dbReference>
<proteinExistence type="predicted"/>
<evidence type="ECO:0000256" key="8">
    <source>
        <dbReference type="SAM" id="Phobius"/>
    </source>
</evidence>
<keyword evidence="7 8" id="KW-0472">Membrane</keyword>
<dbReference type="Gene3D" id="3.30.70.1430">
    <property type="entry name" value="Multidrug efflux transporter AcrB pore domain"/>
    <property type="match status" value="2"/>
</dbReference>
<feature type="transmembrane region" description="Helical" evidence="8">
    <location>
        <begin position="359"/>
        <end position="379"/>
    </location>
</feature>
<dbReference type="RefSeq" id="WP_250722931.1">
    <property type="nucleotide sequence ID" value="NZ_CP098400.1"/>
</dbReference>
<reference evidence="9" key="1">
    <citation type="submission" date="2022-05" db="EMBL/GenBank/DDBJ databases">
        <authorList>
            <person name="Sun X."/>
        </authorList>
    </citation>
    <scope>NUCLEOTIDE SEQUENCE</scope>
    <source>
        <strain evidence="9">Ai-910</strain>
    </source>
</reference>
<dbReference type="PANTHER" id="PTHR32063:SF28">
    <property type="entry name" value="BLR2861 PROTEIN"/>
    <property type="match status" value="1"/>
</dbReference>
<dbReference type="EMBL" id="CP098400">
    <property type="protein sequence ID" value="URW79219.1"/>
    <property type="molecule type" value="Genomic_DNA"/>
</dbReference>
<dbReference type="SUPFAM" id="SSF82714">
    <property type="entry name" value="Multidrug efflux transporter AcrB TolC docking domain, DN and DC subdomains"/>
    <property type="match status" value="2"/>
</dbReference>
<evidence type="ECO:0000256" key="6">
    <source>
        <dbReference type="ARBA" id="ARBA00022989"/>
    </source>
</evidence>
<organism evidence="9 10">
    <name type="scientific">Xiashengella succiniciproducens</name>
    <dbReference type="NCBI Taxonomy" id="2949635"/>
    <lineage>
        <taxon>Bacteria</taxon>
        <taxon>Pseudomonadati</taxon>
        <taxon>Bacteroidota</taxon>
        <taxon>Bacteroidia</taxon>
        <taxon>Marinilabiliales</taxon>
        <taxon>Marinilabiliaceae</taxon>
        <taxon>Xiashengella</taxon>
    </lineage>
</organism>
<evidence type="ECO:0000256" key="7">
    <source>
        <dbReference type="ARBA" id="ARBA00023136"/>
    </source>
</evidence>
<gene>
    <name evidence="9" type="ORF">M9189_10170</name>
</gene>
<dbReference type="AlphaFoldDB" id="A0A9J6ZNJ6"/>
<name>A0A9J6ZNJ6_9BACT</name>
<protein>
    <submittedName>
        <fullName evidence="9">Efflux RND transporter permease subunit</fullName>
    </submittedName>
</protein>
<dbReference type="Gene3D" id="1.20.1640.10">
    <property type="entry name" value="Multidrug efflux transporter AcrB transmembrane domain"/>
    <property type="match status" value="2"/>
</dbReference>
<keyword evidence="3" id="KW-1003">Cell membrane</keyword>
<evidence type="ECO:0000256" key="2">
    <source>
        <dbReference type="ARBA" id="ARBA00022448"/>
    </source>
</evidence>
<feature type="transmembrane region" description="Helical" evidence="8">
    <location>
        <begin position="462"/>
        <end position="484"/>
    </location>
</feature>
<feature type="transmembrane region" description="Helical" evidence="8">
    <location>
        <begin position="977"/>
        <end position="998"/>
    </location>
</feature>
<dbReference type="Proteomes" id="UP001056426">
    <property type="component" value="Chromosome"/>
</dbReference>
<evidence type="ECO:0000313" key="9">
    <source>
        <dbReference type="EMBL" id="URW79219.1"/>
    </source>
</evidence>
<feature type="transmembrane region" description="Helical" evidence="8">
    <location>
        <begin position="336"/>
        <end position="352"/>
    </location>
</feature>
<feature type="transmembrane region" description="Helical" evidence="8">
    <location>
        <begin position="385"/>
        <end position="410"/>
    </location>
</feature>
<dbReference type="GO" id="GO:0042910">
    <property type="term" value="F:xenobiotic transmembrane transporter activity"/>
    <property type="evidence" value="ECO:0007669"/>
    <property type="project" value="TreeGrafter"/>
</dbReference>
<sequence length="1022" mass="112975">MSLSSVSIKRPVLAIVMNLFIIIVGVIGFSYLGVRDYPSVDQPIITVSTSYPGANADVIETQITEPLEEAVNGIQGIRSISSSSRDGSSRITVEFDLETDLETAANDVRDKVSGALRRLPADVDPPVVSKADADAQPIFAISLSSSSRSLIDLTEYAEVNFKERLQTIPGVSVVNTWGAKRFAIRLWMDPTKLAAYRLTPADVRDALMRENVELPSGRIEGVNTELSVRTMGRFSSVDDFNKLVVYQDGERVVRFEDIGRAVVEAENMYSILKRDGVPMVNNIIVPQPGANYISIVDEALKRLEELKKDLPADIVAEVGFDNTEYIRASIGEVRNSIFEALILVVLVIFVFLREWRTTLIPALAIPVSIVGAFFIMYIAGFSINILTLLALVLSIGLVVDDAIVVMENIFSKIENGLDPIQAGFEGSKEIFFAVISTTIALVAVFFPIVFLQGVTGRLFREFSIVIAGAVLISAFVALTLTPMLSTRILHSHKGSGSWMYRKTEPFFQWLNNKYRKLLNSYLEKHKILTPLIMGLSVIIILTLWFSIPSEMAPMEDRSQLRVSVTGPEGTTFDYTLRYTDELAEFIMNDVPELKFVFQMVGMGGNNSGFFNVVLTDASERKRSQQEIADDLGAKVRSFTGARSYVTQSQTFGSRRGGLPVQYVLQAQNLEKLKEFLPAFMDEVDKSPVFQNYDLNLKFTKPELKVHIDREKASMLGVSVRDIAQTLQLTLSGSRLSYYVMNGKQYQILGELERDHRDKPTDIASVYVRSRAGELIQLDNLVTIEESSTPPQLYRYNRFVSATVSAGLGKGYTISDGIEEMDRISAKVLDDTFSTALTGDSRDFVESTSSLAFAFLLALVMIYLVLSAQFESFRDPLVIMFTVPLALLGALFSMWYFGQTMNIFSQIGIIMLVGLVTKNGILIVEFANQRKQAGLSRAEAIRDAAVRRFRPILMTSISTILGIMPMALATGSGSESRVAMGITVVGGMLIGTLFTLFVIPSMYTFISSSEANIKVAEASENAA</sequence>
<dbReference type="KEGG" id="alkq:M9189_10170"/>
<keyword evidence="6 8" id="KW-1133">Transmembrane helix</keyword>
<dbReference type="Gene3D" id="3.30.70.1440">
    <property type="entry name" value="Multidrug efflux transporter AcrB pore domain"/>
    <property type="match status" value="1"/>
</dbReference>
<dbReference type="Pfam" id="PF00873">
    <property type="entry name" value="ACR_tran"/>
    <property type="match status" value="1"/>
</dbReference>
<evidence type="ECO:0000256" key="4">
    <source>
        <dbReference type="ARBA" id="ARBA00022519"/>
    </source>
</evidence>
<feature type="transmembrane region" description="Helical" evidence="8">
    <location>
        <begin position="430"/>
        <end position="450"/>
    </location>
</feature>
<evidence type="ECO:0000256" key="5">
    <source>
        <dbReference type="ARBA" id="ARBA00022692"/>
    </source>
</evidence>
<dbReference type="Gene3D" id="3.30.70.1320">
    <property type="entry name" value="Multidrug efflux transporter AcrB pore domain like"/>
    <property type="match status" value="1"/>
</dbReference>
<feature type="transmembrane region" description="Helical" evidence="8">
    <location>
        <begin position="527"/>
        <end position="547"/>
    </location>
</feature>
<feature type="transmembrane region" description="Helical" evidence="8">
    <location>
        <begin position="951"/>
        <end position="971"/>
    </location>
</feature>